<dbReference type="GO" id="GO:0005789">
    <property type="term" value="C:endoplasmic reticulum membrane"/>
    <property type="evidence" value="ECO:0007669"/>
    <property type="project" value="TreeGrafter"/>
</dbReference>
<name>A0A814H2D2_9BILA</name>
<reference evidence="1" key="1">
    <citation type="submission" date="2021-02" db="EMBL/GenBank/DDBJ databases">
        <authorList>
            <person name="Nowell W R."/>
        </authorList>
    </citation>
    <scope>NUCLEOTIDE SEQUENCE</scope>
    <source>
        <strain evidence="1">Ploen Becks lab</strain>
    </source>
</reference>
<evidence type="ECO:0000313" key="2">
    <source>
        <dbReference type="Proteomes" id="UP000663879"/>
    </source>
</evidence>
<accession>A0A814H2D2</accession>
<organism evidence="1 2">
    <name type="scientific">Brachionus calyciflorus</name>
    <dbReference type="NCBI Taxonomy" id="104777"/>
    <lineage>
        <taxon>Eukaryota</taxon>
        <taxon>Metazoa</taxon>
        <taxon>Spiralia</taxon>
        <taxon>Gnathifera</taxon>
        <taxon>Rotifera</taxon>
        <taxon>Eurotatoria</taxon>
        <taxon>Monogononta</taxon>
        <taxon>Pseudotrocha</taxon>
        <taxon>Ploima</taxon>
        <taxon>Brachionidae</taxon>
        <taxon>Brachionus</taxon>
    </lineage>
</organism>
<dbReference type="PANTHER" id="PTHR16213:SF78">
    <property type="entry name" value="SELENOPROTEIN N"/>
    <property type="match status" value="1"/>
</dbReference>
<proteinExistence type="predicted"/>
<dbReference type="PANTHER" id="PTHR16213">
    <property type="entry name" value="SELENOPROTEIN N"/>
    <property type="match status" value="1"/>
</dbReference>
<comment type="caution">
    <text evidence="1">The sequence shown here is derived from an EMBL/GenBank/DDBJ whole genome shotgun (WGS) entry which is preliminary data.</text>
</comment>
<gene>
    <name evidence="1" type="ORF">OXX778_LOCUS16556</name>
</gene>
<evidence type="ECO:0000313" key="1">
    <source>
        <dbReference type="EMBL" id="CAF1004000.1"/>
    </source>
</evidence>
<dbReference type="AlphaFoldDB" id="A0A814H2D2"/>
<keyword evidence="2" id="KW-1185">Reference proteome</keyword>
<protein>
    <submittedName>
        <fullName evidence="1">Uncharacterized protein</fullName>
    </submittedName>
</protein>
<dbReference type="EMBL" id="CAJNOC010003946">
    <property type="protein sequence ID" value="CAF1004000.1"/>
    <property type="molecule type" value="Genomic_DNA"/>
</dbReference>
<dbReference type="GO" id="GO:0055074">
    <property type="term" value="P:calcium ion homeostasis"/>
    <property type="evidence" value="ECO:0007669"/>
    <property type="project" value="TreeGrafter"/>
</dbReference>
<dbReference type="Proteomes" id="UP000663879">
    <property type="component" value="Unassembled WGS sequence"/>
</dbReference>
<sequence length="105" mass="11973">MKLLNDKFISSWSLIVDLESCLNSTSISENDKVICKRPLDAYKFPVMSYIMSADGKLIHQLNANDLLEMSNGQMDHEDLANGIYEDSVSMIYDKFLKEAIQKSFN</sequence>
<dbReference type="OrthoDB" id="10062435at2759"/>